<accession>A0A6B9JIH1</accession>
<sequence>MAKNLFSSRSAARRFAAEHGGKIKDRGAFFDKERWAVEGAGESAPETGVLSRRNNIGSRGEARAVAKELNGKVIDNARNKGDHIVRDLEKKGLRWSVEYTDKLPIATPEDQKVYDSIVAGHKANVAPVAVPVVTPEVEPIVIMTMKNISVTLADGKQLVMSRDHEDFKAVAGLFADGDVQAMVDMMNIEKKVREWSFGEGDICVIEGKLYHYGMEVPQTKLARRIINDCEAGQDPVKFVNFFRKLMTNPSFMAVKHTYDFIEHNDLEILEDGNIRAWKKVTNQGRAARNVPNFKGMTIMMPRNQVEDDPAKTCSAGLHIAAKHYFGHQFQGGLLIEVSVSPGDIVSVPTDYKNSKCRACRYEILTGLERPKDIPQVLIIDKDGNQLQEIGTDE</sequence>
<evidence type="ECO:0000313" key="2">
    <source>
        <dbReference type="Proteomes" id="UP000433183"/>
    </source>
</evidence>
<keyword evidence="2" id="KW-1185">Reference proteome</keyword>
<protein>
    <submittedName>
        <fullName evidence="1">Putative rIIB protein</fullName>
    </submittedName>
</protein>
<gene>
    <name evidence="1" type="ORF">Hena1_02070</name>
</gene>
<reference evidence="1 2" key="1">
    <citation type="submission" date="2019-11" db="EMBL/GenBank/DDBJ databases">
        <title>Characterization of a new Erwinia amylovora bacteriophage.</title>
        <authorList>
            <person name="Valentovich L.N."/>
            <person name="Akhremchuk A.E."/>
            <person name="Besarab N.V."/>
            <person name="Lagonenko A.L."/>
        </authorList>
    </citation>
    <scope>NUCLEOTIDE SEQUENCE [LARGE SCALE GENOMIC DNA]</scope>
</reference>
<name>A0A6B9JIH1_9CAUD</name>
<dbReference type="EMBL" id="MN732867">
    <property type="protein sequence ID" value="QGZ16357.1"/>
    <property type="molecule type" value="Genomic_DNA"/>
</dbReference>
<proteinExistence type="predicted"/>
<evidence type="ECO:0000313" key="1">
    <source>
        <dbReference type="EMBL" id="QGZ16357.1"/>
    </source>
</evidence>
<organism evidence="1 2">
    <name type="scientific">Erwinia phage Hena1</name>
    <dbReference type="NCBI Taxonomy" id="2678601"/>
    <lineage>
        <taxon>Viruses</taxon>
        <taxon>Duplodnaviria</taxon>
        <taxon>Heunggongvirae</taxon>
        <taxon>Uroviricota</taxon>
        <taxon>Caudoviricetes</taxon>
        <taxon>Vequintavirinae</taxon>
        <taxon>Henunavirus</taxon>
        <taxon>Henunavirus hena1</taxon>
    </lineage>
</organism>
<dbReference type="Proteomes" id="UP000433183">
    <property type="component" value="Segment"/>
</dbReference>